<evidence type="ECO:0000256" key="3">
    <source>
        <dbReference type="ARBA" id="ARBA00022989"/>
    </source>
</evidence>
<evidence type="ECO:0000256" key="7">
    <source>
        <dbReference type="SAM" id="Phobius"/>
    </source>
</evidence>
<evidence type="ECO:0000313" key="8">
    <source>
        <dbReference type="EMBL" id="KAF2224829.1"/>
    </source>
</evidence>
<evidence type="ECO:0008006" key="10">
    <source>
        <dbReference type="Google" id="ProtNLM"/>
    </source>
</evidence>
<keyword evidence="4 7" id="KW-0472">Membrane</keyword>
<evidence type="ECO:0000313" key="9">
    <source>
        <dbReference type="Proteomes" id="UP000799538"/>
    </source>
</evidence>
<evidence type="ECO:0000256" key="4">
    <source>
        <dbReference type="ARBA" id="ARBA00023136"/>
    </source>
</evidence>
<dbReference type="PANTHER" id="PTHR12265">
    <property type="entry name" value="TRANSMEMBRANE PROTEIN 53"/>
    <property type="match status" value="1"/>
</dbReference>
<keyword evidence="9" id="KW-1185">Reference proteome</keyword>
<dbReference type="Pfam" id="PF05705">
    <property type="entry name" value="DUF829"/>
    <property type="match status" value="1"/>
</dbReference>
<dbReference type="EMBL" id="ML992504">
    <property type="protein sequence ID" value="KAF2224829.1"/>
    <property type="molecule type" value="Genomic_DNA"/>
</dbReference>
<organism evidence="8 9">
    <name type="scientific">Elsinoe ampelina</name>
    <dbReference type="NCBI Taxonomy" id="302913"/>
    <lineage>
        <taxon>Eukaryota</taxon>
        <taxon>Fungi</taxon>
        <taxon>Dikarya</taxon>
        <taxon>Ascomycota</taxon>
        <taxon>Pezizomycotina</taxon>
        <taxon>Dothideomycetes</taxon>
        <taxon>Dothideomycetidae</taxon>
        <taxon>Myriangiales</taxon>
        <taxon>Elsinoaceae</taxon>
        <taxon>Elsinoe</taxon>
    </lineage>
</organism>
<sequence length="281" mass="30884">MATNPTNPLPLFHPISPQILYHSPPPTSHSSPPPPDHPALILLCTWASASRRNIAKYTATYTTLYPSTPILILESTVTDMVFATDASQARAFAPARDVILSTLATAGSGSVLLHVFSNGGAQTAGRLMVSLPVRERERLLKGVVLDSCPGGTGMGRSADAMRASLPRTWVWGVVGWVVVWVVLLGVMVVEVVFGVENVVSVARRRLVDPEVVGREVPRVYLYGKKDKMVWWEDVAAHVREAREGCERVEEVRFEDGDHCAYIVKNDREYWEAITNLVGGKR</sequence>
<dbReference type="OrthoDB" id="77878at2759"/>
<dbReference type="SUPFAM" id="SSF53474">
    <property type="entry name" value="alpha/beta-Hydrolases"/>
    <property type="match status" value="1"/>
</dbReference>
<dbReference type="PANTHER" id="PTHR12265:SF30">
    <property type="entry name" value="TRANSMEMBRANE PROTEIN 53"/>
    <property type="match status" value="1"/>
</dbReference>
<keyword evidence="2 7" id="KW-0812">Transmembrane</keyword>
<dbReference type="AlphaFoldDB" id="A0A6A6GGT6"/>
<reference evidence="9" key="1">
    <citation type="journal article" date="2020" name="Stud. Mycol.">
        <title>101 Dothideomycetes genomes: A test case for predicting lifestyles and emergence of pathogens.</title>
        <authorList>
            <person name="Haridas S."/>
            <person name="Albert R."/>
            <person name="Binder M."/>
            <person name="Bloem J."/>
            <person name="LaButti K."/>
            <person name="Salamov A."/>
            <person name="Andreopoulos B."/>
            <person name="Baker S."/>
            <person name="Barry K."/>
            <person name="Bills G."/>
            <person name="Bluhm B."/>
            <person name="Cannon C."/>
            <person name="Castanera R."/>
            <person name="Culley D."/>
            <person name="Daum C."/>
            <person name="Ezra D."/>
            <person name="Gonzalez J."/>
            <person name="Henrissat B."/>
            <person name="Kuo A."/>
            <person name="Liang C."/>
            <person name="Lipzen A."/>
            <person name="Lutzoni F."/>
            <person name="Magnuson J."/>
            <person name="Mondo S."/>
            <person name="Nolan M."/>
            <person name="Ohm R."/>
            <person name="Pangilinan J."/>
            <person name="Park H.-J."/>
            <person name="Ramirez L."/>
            <person name="Alfaro M."/>
            <person name="Sun H."/>
            <person name="Tritt A."/>
            <person name="Yoshinaga Y."/>
            <person name="Zwiers L.-H."/>
            <person name="Turgeon B."/>
            <person name="Goodwin S."/>
            <person name="Spatafora J."/>
            <person name="Crous P."/>
            <person name="Grigoriev I."/>
        </authorList>
    </citation>
    <scope>NUCLEOTIDE SEQUENCE [LARGE SCALE GENOMIC DNA]</scope>
    <source>
        <strain evidence="9">CECT 20119</strain>
    </source>
</reference>
<evidence type="ECO:0000256" key="5">
    <source>
        <dbReference type="ARBA" id="ARBA00023242"/>
    </source>
</evidence>
<evidence type="ECO:0000256" key="2">
    <source>
        <dbReference type="ARBA" id="ARBA00022692"/>
    </source>
</evidence>
<evidence type="ECO:0000256" key="1">
    <source>
        <dbReference type="ARBA" id="ARBA00007387"/>
    </source>
</evidence>
<name>A0A6A6GGT6_9PEZI</name>
<dbReference type="InterPro" id="IPR029058">
    <property type="entry name" value="AB_hydrolase_fold"/>
</dbReference>
<protein>
    <recommendedName>
        <fullName evidence="10">Indole-diterpene biosynthesis protein PaxU</fullName>
    </recommendedName>
</protein>
<evidence type="ECO:0000256" key="6">
    <source>
        <dbReference type="ARBA" id="ARBA00034303"/>
    </source>
</evidence>
<keyword evidence="3 7" id="KW-1133">Transmembrane helix</keyword>
<comment type="subcellular location">
    <subcellularLocation>
        <location evidence="6">Nucleus outer membrane</location>
        <topology evidence="6">Single-pass membrane protein</topology>
    </subcellularLocation>
</comment>
<comment type="similarity">
    <text evidence="1">Belongs to the TMEM53 family.</text>
</comment>
<dbReference type="InterPro" id="IPR008547">
    <property type="entry name" value="DUF829_TMEM53"/>
</dbReference>
<accession>A0A6A6GGT6</accession>
<keyword evidence="5" id="KW-0539">Nucleus</keyword>
<gene>
    <name evidence="8" type="ORF">BDZ85DRAFT_280047</name>
</gene>
<proteinExistence type="inferred from homology"/>
<dbReference type="Proteomes" id="UP000799538">
    <property type="component" value="Unassembled WGS sequence"/>
</dbReference>
<dbReference type="GO" id="GO:0005640">
    <property type="term" value="C:nuclear outer membrane"/>
    <property type="evidence" value="ECO:0007669"/>
    <property type="project" value="UniProtKB-SubCell"/>
</dbReference>
<feature type="transmembrane region" description="Helical" evidence="7">
    <location>
        <begin position="169"/>
        <end position="195"/>
    </location>
</feature>